<feature type="domain" description="SMP-30/Gluconolactonase/LRE-like region" evidence="4">
    <location>
        <begin position="13"/>
        <end position="249"/>
    </location>
</feature>
<keyword evidence="6" id="KW-1185">Reference proteome</keyword>
<dbReference type="GO" id="GO:0019853">
    <property type="term" value="P:L-ascorbic acid biosynthetic process"/>
    <property type="evidence" value="ECO:0007669"/>
    <property type="project" value="TreeGrafter"/>
</dbReference>
<keyword evidence="3" id="KW-0479">Metal-binding</keyword>
<gene>
    <name evidence="5" type="ORF">H3309_08365</name>
</gene>
<comment type="cofactor">
    <cofactor evidence="3">
        <name>Zn(2+)</name>
        <dbReference type="ChEBI" id="CHEBI:29105"/>
    </cofactor>
    <text evidence="3">Binds 1 divalent metal cation per subunit.</text>
</comment>
<dbReference type="SUPFAM" id="SSF63829">
    <property type="entry name" value="Calcium-dependent phosphotriesterase"/>
    <property type="match status" value="1"/>
</dbReference>
<feature type="binding site" evidence="3">
    <location>
        <position position="96"/>
    </location>
    <ligand>
        <name>substrate</name>
    </ligand>
</feature>
<sequence length="282" mass="30215">MTVTCVWPLGALLGEGPVWHDGALWFVDIKSDRIHRFDPANGDRRSWTTPPRPGFLAPRRSGGFIVGLKRGLHDFDPASGTFLLRQEVDADHPGNRLNDGFVDAAGRLWFGTMDDAGRAPTGSLWRYDARGLAMMDPGYRITNGPAMSPDGRTLYHVDTLGRTIYAFDVDAGGALSNRRLFATVARGYPDGPAVDAEGTLWCALYGGWGIDRFAPDGRLIGHVALPCAAVTKAAFGGPDRRTLYVTTARQELSPAALAEQPLAGGLFALPVAVPGLPQGVFG</sequence>
<feature type="binding site" evidence="3">
    <location>
        <position position="98"/>
    </location>
    <ligand>
        <name>substrate</name>
    </ligand>
</feature>
<dbReference type="RefSeq" id="WP_182298366.1">
    <property type="nucleotide sequence ID" value="NZ_CP059851.1"/>
</dbReference>
<dbReference type="Gene3D" id="2.120.10.30">
    <property type="entry name" value="TolB, C-terminal domain"/>
    <property type="match status" value="1"/>
</dbReference>
<accession>A0A7G5IM52</accession>
<protein>
    <submittedName>
        <fullName evidence="5">SMP-30/gluconolactonase/LRE family protein</fullName>
    </submittedName>
</protein>
<dbReference type="PRINTS" id="PR01790">
    <property type="entry name" value="SMP30FAMILY"/>
</dbReference>
<dbReference type="PANTHER" id="PTHR10907:SF47">
    <property type="entry name" value="REGUCALCIN"/>
    <property type="match status" value="1"/>
</dbReference>
<dbReference type="InterPro" id="IPR013658">
    <property type="entry name" value="SGL"/>
</dbReference>
<evidence type="ECO:0000259" key="4">
    <source>
        <dbReference type="Pfam" id="PF08450"/>
    </source>
</evidence>
<proteinExistence type="inferred from homology"/>
<dbReference type="EMBL" id="CP059851">
    <property type="protein sequence ID" value="QMW24444.1"/>
    <property type="molecule type" value="Genomic_DNA"/>
</dbReference>
<feature type="binding site" evidence="3">
    <location>
        <position position="15"/>
    </location>
    <ligand>
        <name>a divalent metal cation</name>
        <dbReference type="ChEBI" id="CHEBI:60240"/>
    </ligand>
</feature>
<feature type="binding site" evidence="3">
    <location>
        <position position="190"/>
    </location>
    <ligand>
        <name>a divalent metal cation</name>
        <dbReference type="ChEBI" id="CHEBI:60240"/>
    </ligand>
</feature>
<dbReference type="KEGG" id="sand:H3309_08365"/>
<feature type="active site" description="Proton donor/acceptor" evidence="2">
    <location>
        <position position="190"/>
    </location>
</feature>
<name>A0A7G5IM52_9SPHN</name>
<evidence type="ECO:0000256" key="3">
    <source>
        <dbReference type="PIRSR" id="PIRSR605511-2"/>
    </source>
</evidence>
<evidence type="ECO:0000256" key="1">
    <source>
        <dbReference type="ARBA" id="ARBA00008853"/>
    </source>
</evidence>
<dbReference type="InterPro" id="IPR011042">
    <property type="entry name" value="6-blade_b-propeller_TolB-like"/>
</dbReference>
<dbReference type="Pfam" id="PF08450">
    <property type="entry name" value="SGL"/>
    <property type="match status" value="1"/>
</dbReference>
<dbReference type="PANTHER" id="PTHR10907">
    <property type="entry name" value="REGUCALCIN"/>
    <property type="match status" value="1"/>
</dbReference>
<evidence type="ECO:0000313" key="6">
    <source>
        <dbReference type="Proteomes" id="UP000515292"/>
    </source>
</evidence>
<keyword evidence="3" id="KW-0862">Zinc</keyword>
<dbReference type="Proteomes" id="UP000515292">
    <property type="component" value="Chromosome"/>
</dbReference>
<comment type="similarity">
    <text evidence="1">Belongs to the SMP-30/CGR1 family.</text>
</comment>
<feature type="binding site" evidence="3">
    <location>
        <position position="143"/>
    </location>
    <ligand>
        <name>a divalent metal cation</name>
        <dbReference type="ChEBI" id="CHEBI:60240"/>
    </ligand>
</feature>
<dbReference type="GO" id="GO:0005509">
    <property type="term" value="F:calcium ion binding"/>
    <property type="evidence" value="ECO:0007669"/>
    <property type="project" value="TreeGrafter"/>
</dbReference>
<organism evidence="5 6">
    <name type="scientific">Sandaracinobacteroides saxicola</name>
    <dbReference type="NCBI Taxonomy" id="2759707"/>
    <lineage>
        <taxon>Bacteria</taxon>
        <taxon>Pseudomonadati</taxon>
        <taxon>Pseudomonadota</taxon>
        <taxon>Alphaproteobacteria</taxon>
        <taxon>Sphingomonadales</taxon>
        <taxon>Sphingosinicellaceae</taxon>
        <taxon>Sandaracinobacteroides</taxon>
    </lineage>
</organism>
<dbReference type="InterPro" id="IPR005511">
    <property type="entry name" value="SMP-30"/>
</dbReference>
<dbReference type="GO" id="GO:0004341">
    <property type="term" value="F:gluconolactonase activity"/>
    <property type="evidence" value="ECO:0007669"/>
    <property type="project" value="TreeGrafter"/>
</dbReference>
<evidence type="ECO:0000313" key="5">
    <source>
        <dbReference type="EMBL" id="QMW24444.1"/>
    </source>
</evidence>
<dbReference type="AlphaFoldDB" id="A0A7G5IM52"/>
<reference evidence="5 6" key="1">
    <citation type="submission" date="2020-07" db="EMBL/GenBank/DDBJ databases">
        <title>Complete genome sequence for Sandaracinobacter sp. M6.</title>
        <authorList>
            <person name="Tang Y."/>
            <person name="Liu Q."/>
            <person name="Guo Z."/>
            <person name="Lei P."/>
            <person name="Huang B."/>
        </authorList>
    </citation>
    <scope>NUCLEOTIDE SEQUENCE [LARGE SCALE GENOMIC DNA]</scope>
    <source>
        <strain evidence="5 6">M6</strain>
    </source>
</reference>
<evidence type="ECO:0000256" key="2">
    <source>
        <dbReference type="PIRSR" id="PIRSR605511-1"/>
    </source>
</evidence>